<protein>
    <recommendedName>
        <fullName evidence="15">Voltage-gated hydrogen channel 1</fullName>
    </recommendedName>
</protein>
<evidence type="ECO:0000256" key="1">
    <source>
        <dbReference type="ARBA" id="ARBA00004651"/>
    </source>
</evidence>
<evidence type="ECO:0000256" key="8">
    <source>
        <dbReference type="ARBA" id="ARBA00023136"/>
    </source>
</evidence>
<proteinExistence type="predicted"/>
<comment type="caution">
    <text evidence="13">The sequence shown here is derived from an EMBL/GenBank/DDBJ whole genome shotgun (WGS) entry which is preliminary data.</text>
</comment>
<evidence type="ECO:0008006" key="15">
    <source>
        <dbReference type="Google" id="ProtNLM"/>
    </source>
</evidence>
<dbReference type="PANTHER" id="PTHR46480:SF1">
    <property type="entry name" value="VOLTAGE-GATED HYDROGEN CHANNEL 1"/>
    <property type="match status" value="1"/>
</dbReference>
<organism evidence="13 14">
    <name type="scientific">Pinctada imbricata</name>
    <name type="common">Atlantic pearl-oyster</name>
    <name type="synonym">Pinctada martensii</name>
    <dbReference type="NCBI Taxonomy" id="66713"/>
    <lineage>
        <taxon>Eukaryota</taxon>
        <taxon>Metazoa</taxon>
        <taxon>Spiralia</taxon>
        <taxon>Lophotrochozoa</taxon>
        <taxon>Mollusca</taxon>
        <taxon>Bivalvia</taxon>
        <taxon>Autobranchia</taxon>
        <taxon>Pteriomorphia</taxon>
        <taxon>Pterioida</taxon>
        <taxon>Pterioidea</taxon>
        <taxon>Pteriidae</taxon>
        <taxon>Pinctada</taxon>
    </lineage>
</organism>
<feature type="transmembrane region" description="Helical" evidence="12">
    <location>
        <begin position="178"/>
        <end position="199"/>
    </location>
</feature>
<name>A0AA89C4U6_PINIB</name>
<keyword evidence="6 12" id="KW-1133">Transmembrane helix</keyword>
<feature type="region of interest" description="Disordered" evidence="11">
    <location>
        <begin position="104"/>
        <end position="132"/>
    </location>
</feature>
<evidence type="ECO:0000256" key="5">
    <source>
        <dbReference type="ARBA" id="ARBA00022882"/>
    </source>
</evidence>
<dbReference type="Gene3D" id="1.20.120.350">
    <property type="entry name" value="Voltage-gated potassium channels. Chain C"/>
    <property type="match status" value="1"/>
</dbReference>
<dbReference type="InterPro" id="IPR031846">
    <property type="entry name" value="Hvcn1"/>
</dbReference>
<keyword evidence="2" id="KW-0813">Transport</keyword>
<keyword evidence="10" id="KW-0175">Coiled coil</keyword>
<dbReference type="Proteomes" id="UP001186944">
    <property type="component" value="Unassembled WGS sequence"/>
</dbReference>
<keyword evidence="14" id="KW-1185">Reference proteome</keyword>
<evidence type="ECO:0000313" key="13">
    <source>
        <dbReference type="EMBL" id="KAK3101234.1"/>
    </source>
</evidence>
<evidence type="ECO:0000256" key="6">
    <source>
        <dbReference type="ARBA" id="ARBA00022989"/>
    </source>
</evidence>
<feature type="coiled-coil region" evidence="10">
    <location>
        <begin position="243"/>
        <end position="270"/>
    </location>
</feature>
<dbReference type="GO" id="GO:0030171">
    <property type="term" value="F:voltage-gated proton channel activity"/>
    <property type="evidence" value="ECO:0007669"/>
    <property type="project" value="InterPro"/>
</dbReference>
<reference evidence="13" key="1">
    <citation type="submission" date="2019-08" db="EMBL/GenBank/DDBJ databases">
        <title>The improved chromosome-level genome for the pearl oyster Pinctada fucata martensii using PacBio sequencing and Hi-C.</title>
        <authorList>
            <person name="Zheng Z."/>
        </authorList>
    </citation>
    <scope>NUCLEOTIDE SEQUENCE</scope>
    <source>
        <strain evidence="13">ZZ-2019</strain>
        <tissue evidence="13">Adductor muscle</tissue>
    </source>
</reference>
<evidence type="ECO:0000256" key="7">
    <source>
        <dbReference type="ARBA" id="ARBA00023065"/>
    </source>
</evidence>
<evidence type="ECO:0000256" key="9">
    <source>
        <dbReference type="ARBA" id="ARBA00023303"/>
    </source>
</evidence>
<evidence type="ECO:0000256" key="10">
    <source>
        <dbReference type="SAM" id="Coils"/>
    </source>
</evidence>
<keyword evidence="3" id="KW-1003">Cell membrane</keyword>
<evidence type="ECO:0000256" key="12">
    <source>
        <dbReference type="SAM" id="Phobius"/>
    </source>
</evidence>
<evidence type="ECO:0000256" key="4">
    <source>
        <dbReference type="ARBA" id="ARBA00022692"/>
    </source>
</evidence>
<evidence type="ECO:0000256" key="11">
    <source>
        <dbReference type="SAM" id="MobiDB-lite"/>
    </source>
</evidence>
<dbReference type="PANTHER" id="PTHR46480">
    <property type="entry name" value="F20B24.22"/>
    <property type="match status" value="1"/>
</dbReference>
<dbReference type="InterPro" id="IPR027359">
    <property type="entry name" value="Volt_channel_dom_sf"/>
</dbReference>
<keyword evidence="7" id="KW-0406">Ion transport</keyword>
<keyword evidence="5" id="KW-0851">Voltage-gated channel</keyword>
<comment type="subcellular location">
    <subcellularLocation>
        <location evidence="1">Cell membrane</location>
        <topology evidence="1">Multi-pass membrane protein</topology>
    </subcellularLocation>
</comment>
<accession>A0AA89C4U6</accession>
<evidence type="ECO:0000256" key="3">
    <source>
        <dbReference type="ARBA" id="ARBA00022475"/>
    </source>
</evidence>
<sequence>MIDCALVLGKLVLDLHHVKEIMTTKEDMALEFQNKLGQKYPDRFTVFGADRLQHTYETVLTSHMVFNGTDTLSSGSNMTNDLKTVDTNYKRSVPVRNLEISGISEPNLESTHHRRNKRASNSADPSSSPSDAKEQTTEEILAIACHKLSIIIVCTLFTETILKVGCFGHHFFSNKLEVFDAVIVVASFVVDFVFLNMSVNSIQQFILILACMLPWGVIRVVNSLVVAVRDHEHFRLKLLYTQKKKTDSENKHLKQERDKLNEQVDGMRKLCVSEGIEEWKVSQCLARQVMKQSKGIMGSFASLALGAIGGGKSNGASLWNLLGTPKMRRGRSEEWEGKLGVNKDKEETKSLRYTEKVWTMGTSETKKHKHSKSLTYQNTVESDPGTPTVIRGKIKALKRFLKRQDPVDSGSFSSVDTVEKDSKCSLDKMTTSDISSPPQSFDYESMDEAENRGTMPVCDIINECSPEQSLLGDDTASKSNCQSNKGSICVEENVGNEMFVNDDAESEETELLLPKKEKEIYRNGKTVLDNYTAEVSVHRVSSETCVHRKLSKSSMDGIIMAANTSQDFSNTKVNRHSLGAIEQLVAPETVVQSRSLCDASPDVTVALISITDSSGFGDHEDTRETSRVSTTDTQKTSDLLTIETEIKVNNKNCSSKNYTDVQNKYERTAALIELNGDLKRNNEKLILPHIHSGKGRSLSLQLPNLHRVNDCVLSKEMTGIKPDFRHCSKTTDDLISSSTYGRSHSDHIKIDGKSAV</sequence>
<evidence type="ECO:0000313" key="14">
    <source>
        <dbReference type="Proteomes" id="UP001186944"/>
    </source>
</evidence>
<dbReference type="GO" id="GO:0034702">
    <property type="term" value="C:monoatomic ion channel complex"/>
    <property type="evidence" value="ECO:0007669"/>
    <property type="project" value="UniProtKB-KW"/>
</dbReference>
<dbReference type="EMBL" id="VSWD01000005">
    <property type="protein sequence ID" value="KAK3101234.1"/>
    <property type="molecule type" value="Genomic_DNA"/>
</dbReference>
<evidence type="ECO:0000256" key="2">
    <source>
        <dbReference type="ARBA" id="ARBA00022448"/>
    </source>
</evidence>
<dbReference type="GO" id="GO:0005886">
    <property type="term" value="C:plasma membrane"/>
    <property type="evidence" value="ECO:0007669"/>
    <property type="project" value="UniProtKB-SubCell"/>
</dbReference>
<feature type="transmembrane region" description="Helical" evidence="12">
    <location>
        <begin position="205"/>
        <end position="228"/>
    </location>
</feature>
<gene>
    <name evidence="13" type="ORF">FSP39_001992</name>
</gene>
<feature type="compositionally biased region" description="Low complexity" evidence="11">
    <location>
        <begin position="119"/>
        <end position="130"/>
    </location>
</feature>
<feature type="transmembrane region" description="Helical" evidence="12">
    <location>
        <begin position="148"/>
        <end position="166"/>
    </location>
</feature>
<dbReference type="AlphaFoldDB" id="A0AA89C4U6"/>
<keyword evidence="8 12" id="KW-0472">Membrane</keyword>
<keyword evidence="9" id="KW-0407">Ion channel</keyword>
<keyword evidence="4 12" id="KW-0812">Transmembrane</keyword>